<accession>A0AAN8GYQ2</accession>
<gene>
    <name evidence="1" type="ORF">CesoFtcFv8_013272</name>
</gene>
<protein>
    <submittedName>
        <fullName evidence="1">Uncharacterized protein</fullName>
    </submittedName>
</protein>
<sequence length="82" mass="9489">MRPRDIFDLEWLDNHPELSPDFHLSPTLKLHKQPATLELIRVITALPLERTLLQMWARFAVVLRVDAEPSVPFDRLFADASA</sequence>
<evidence type="ECO:0000313" key="2">
    <source>
        <dbReference type="Proteomes" id="UP001335648"/>
    </source>
</evidence>
<keyword evidence="2" id="KW-1185">Reference proteome</keyword>
<organism evidence="1 2">
    <name type="scientific">Champsocephalus esox</name>
    <name type="common">pike icefish</name>
    <dbReference type="NCBI Taxonomy" id="159716"/>
    <lineage>
        <taxon>Eukaryota</taxon>
        <taxon>Metazoa</taxon>
        <taxon>Chordata</taxon>
        <taxon>Craniata</taxon>
        <taxon>Vertebrata</taxon>
        <taxon>Euteleostomi</taxon>
        <taxon>Actinopterygii</taxon>
        <taxon>Neopterygii</taxon>
        <taxon>Teleostei</taxon>
        <taxon>Neoteleostei</taxon>
        <taxon>Acanthomorphata</taxon>
        <taxon>Eupercaria</taxon>
        <taxon>Perciformes</taxon>
        <taxon>Notothenioidei</taxon>
        <taxon>Channichthyidae</taxon>
        <taxon>Champsocephalus</taxon>
    </lineage>
</organism>
<dbReference type="EMBL" id="JAULUE010002055">
    <property type="protein sequence ID" value="KAK5892929.1"/>
    <property type="molecule type" value="Genomic_DNA"/>
</dbReference>
<comment type="caution">
    <text evidence="1">The sequence shown here is derived from an EMBL/GenBank/DDBJ whole genome shotgun (WGS) entry which is preliminary data.</text>
</comment>
<proteinExistence type="predicted"/>
<reference evidence="1 2" key="1">
    <citation type="journal article" date="2023" name="Mol. Biol. Evol.">
        <title>Genomics of Secondarily Temperate Adaptation in the Only Non-Antarctic Icefish.</title>
        <authorList>
            <person name="Rivera-Colon A.G."/>
            <person name="Rayamajhi N."/>
            <person name="Minhas B.F."/>
            <person name="Madrigal G."/>
            <person name="Bilyk K.T."/>
            <person name="Yoon V."/>
            <person name="Hune M."/>
            <person name="Gregory S."/>
            <person name="Cheng C.H.C."/>
            <person name="Catchen J.M."/>
        </authorList>
    </citation>
    <scope>NUCLEOTIDE SEQUENCE [LARGE SCALE GENOMIC DNA]</scope>
    <source>
        <strain evidence="1">JC2023a</strain>
    </source>
</reference>
<dbReference type="Proteomes" id="UP001335648">
    <property type="component" value="Unassembled WGS sequence"/>
</dbReference>
<dbReference type="AlphaFoldDB" id="A0AAN8GYQ2"/>
<evidence type="ECO:0000313" key="1">
    <source>
        <dbReference type="EMBL" id="KAK5892929.1"/>
    </source>
</evidence>
<name>A0AAN8GYQ2_9TELE</name>